<sequence>MIQNSNSSLSNERLLLREFTMSDWIGVHKYASQKIVCQYQPWGPNTEKDSQDFVKQAIKDSTQHPRTRFVFAIIYDELVIGAGEFNIRSFTNKVGEIGYIVNPDYWGKGIATEVATLLIDFGFGEHKLHRIYATCDPRNIGSSRVLEKVGMTKEGRIREDLLMKDGWRDSSLYSVLEHEWKS</sequence>
<dbReference type="PANTHER" id="PTHR43792">
    <property type="entry name" value="GNAT FAMILY, PUTATIVE (AFU_ORTHOLOGUE AFUA_3G00765)-RELATED-RELATED"/>
    <property type="match status" value="1"/>
</dbReference>
<dbReference type="EMBL" id="CP047394">
    <property type="protein sequence ID" value="QHE63853.1"/>
    <property type="molecule type" value="Genomic_DNA"/>
</dbReference>
<dbReference type="KEGG" id="bvq:FHE72_17480"/>
<evidence type="ECO:0000256" key="1">
    <source>
        <dbReference type="ARBA" id="ARBA00022679"/>
    </source>
</evidence>
<gene>
    <name evidence="5" type="ORF">FHE72_17480</name>
</gene>
<feature type="domain" description="N-acetyltransferase" evidence="4">
    <location>
        <begin position="14"/>
        <end position="168"/>
    </location>
</feature>
<dbReference type="PANTHER" id="PTHR43792:SF8">
    <property type="entry name" value="[RIBOSOMAL PROTEIN US5]-ALANINE N-ACETYLTRANSFERASE"/>
    <property type="match status" value="1"/>
</dbReference>
<dbReference type="AlphaFoldDB" id="A0A6I6UWN6"/>
<evidence type="ECO:0000313" key="5">
    <source>
        <dbReference type="EMBL" id="QHE63853.1"/>
    </source>
</evidence>
<dbReference type="GO" id="GO:0016747">
    <property type="term" value="F:acyltransferase activity, transferring groups other than amino-acyl groups"/>
    <property type="evidence" value="ECO:0007669"/>
    <property type="project" value="InterPro"/>
</dbReference>
<accession>A0A6I6UWN6</accession>
<evidence type="ECO:0000313" key="6">
    <source>
        <dbReference type="Proteomes" id="UP000465062"/>
    </source>
</evidence>
<dbReference type="CDD" id="cd04301">
    <property type="entry name" value="NAT_SF"/>
    <property type="match status" value="1"/>
</dbReference>
<protein>
    <submittedName>
        <fullName evidence="5">GNAT family N-acetyltransferase</fullName>
    </submittedName>
</protein>
<keyword evidence="2" id="KW-0012">Acyltransferase</keyword>
<evidence type="ECO:0000256" key="2">
    <source>
        <dbReference type="ARBA" id="ARBA00023315"/>
    </source>
</evidence>
<comment type="similarity">
    <text evidence="3">Belongs to the acetyltransferase family. RimJ subfamily.</text>
</comment>
<keyword evidence="1 5" id="KW-0808">Transferase</keyword>
<dbReference type="Gene3D" id="3.40.630.30">
    <property type="match status" value="1"/>
</dbReference>
<organism evidence="5 6">
    <name type="scientific">Rossellomorea vietnamensis</name>
    <dbReference type="NCBI Taxonomy" id="218284"/>
    <lineage>
        <taxon>Bacteria</taxon>
        <taxon>Bacillati</taxon>
        <taxon>Bacillota</taxon>
        <taxon>Bacilli</taxon>
        <taxon>Bacillales</taxon>
        <taxon>Bacillaceae</taxon>
        <taxon>Rossellomorea</taxon>
    </lineage>
</organism>
<proteinExistence type="inferred from homology"/>
<dbReference type="SUPFAM" id="SSF55729">
    <property type="entry name" value="Acyl-CoA N-acyltransferases (Nat)"/>
    <property type="match status" value="1"/>
</dbReference>
<evidence type="ECO:0000259" key="4">
    <source>
        <dbReference type="PROSITE" id="PS51186"/>
    </source>
</evidence>
<dbReference type="Pfam" id="PF13302">
    <property type="entry name" value="Acetyltransf_3"/>
    <property type="match status" value="1"/>
</dbReference>
<dbReference type="PROSITE" id="PS51186">
    <property type="entry name" value="GNAT"/>
    <property type="match status" value="1"/>
</dbReference>
<dbReference type="Proteomes" id="UP000465062">
    <property type="component" value="Chromosome"/>
</dbReference>
<evidence type="ECO:0000256" key="3">
    <source>
        <dbReference type="ARBA" id="ARBA00038502"/>
    </source>
</evidence>
<dbReference type="InterPro" id="IPR016181">
    <property type="entry name" value="Acyl_CoA_acyltransferase"/>
</dbReference>
<dbReference type="InterPro" id="IPR000182">
    <property type="entry name" value="GNAT_dom"/>
</dbReference>
<dbReference type="InterPro" id="IPR051531">
    <property type="entry name" value="N-acetyltransferase"/>
</dbReference>
<name>A0A6I6UWN6_9BACI</name>
<reference evidence="5 6" key="1">
    <citation type="submission" date="2019-06" db="EMBL/GenBank/DDBJ databases">
        <title>An operon consisting of a P-type ATPase gene and a transcriptional regular gene given the different cadmium resistance in Bacillus vietamensis 151-6 and Bacillus marisflavi 151-25.</title>
        <authorList>
            <person name="Yu X."/>
        </authorList>
    </citation>
    <scope>NUCLEOTIDE SEQUENCE [LARGE SCALE GENOMIC DNA]</scope>
    <source>
        <strain evidence="5 6">151-6</strain>
    </source>
</reference>